<dbReference type="InterPro" id="IPR011583">
    <property type="entry name" value="Chitinase_II/V-like_cat"/>
</dbReference>
<feature type="domain" description="GH18" evidence="16">
    <location>
        <begin position="3084"/>
        <end position="3448"/>
    </location>
</feature>
<feature type="region of interest" description="Disordered" evidence="13">
    <location>
        <begin position="1725"/>
        <end position="1793"/>
    </location>
</feature>
<dbReference type="GO" id="GO:0008843">
    <property type="term" value="F:endochitinase activity"/>
    <property type="evidence" value="ECO:0007669"/>
    <property type="project" value="UniProtKB-EC"/>
</dbReference>
<keyword evidence="9" id="KW-0119">Carbohydrate metabolism</keyword>
<feature type="compositionally biased region" description="Pro residues" evidence="13">
    <location>
        <begin position="1557"/>
        <end position="1577"/>
    </location>
</feature>
<dbReference type="PANTHER" id="PTHR11177">
    <property type="entry name" value="CHITINASE"/>
    <property type="match status" value="1"/>
</dbReference>
<feature type="compositionally biased region" description="Polar residues" evidence="13">
    <location>
        <begin position="2088"/>
        <end position="2097"/>
    </location>
</feature>
<dbReference type="GO" id="GO:0005576">
    <property type="term" value="C:extracellular region"/>
    <property type="evidence" value="ECO:0007669"/>
    <property type="project" value="InterPro"/>
</dbReference>
<feature type="compositionally biased region" description="Low complexity" evidence="13">
    <location>
        <begin position="1751"/>
        <end position="1777"/>
    </location>
</feature>
<dbReference type="FunFam" id="3.10.50.10:FF:000004">
    <property type="entry name" value="Chitinase 5"/>
    <property type="match status" value="2"/>
</dbReference>
<feature type="domain" description="GH18" evidence="16">
    <location>
        <begin position="1190"/>
        <end position="1556"/>
    </location>
</feature>
<dbReference type="FunFam" id="3.20.20.80:FF:000007">
    <property type="entry name" value="Acidic mammalian chitinase"/>
    <property type="match status" value="3"/>
</dbReference>
<sequence length="3453" mass="385188">MGHNIYIGCTLALVLCVHISAVPYADENEFLRSAVETIPPHHHLATPVRASVESIPPRNLRDEGDERLPLRDAVEKRPINTPDRESLYRFIEDAENLGEDIPGLRKYYGAATYLNSGNRNDERLQQGNANLQEMQQTASGPAGRKLVVCYMESWAAYRAPPLAFTAGLVPKSCTHLHYAFATLHPHTYTVLPTNEDYDIIKGGYRIATGLKRRVPGLKVLISVGGIGTGRLFSEMVKTPTRRKAFVDSAIDFLREHDFDGLDLHWKYPGEKDENEKDHLTSLLYELREKFSSYGLLLSTVLPPFRYQIEDGYDISAVSGATDYTILQGWDMTHRNRDEAPTRAHQHSPLHRDPGADYRDQKYDNIEFMVRLITRRGMAAEKLILGVPLFGRSYTLSPDTAPAPGASVSGWGDEGKYTQTKGLLAFFEICMMLQDGKGSSSIDEDGNAYAVFGDQWVSYDSPITVVEKMKFVISSGLGGAAAYAIDMDDFRGLCGSPFSILSAISISLNGEAVQSDQSSLKIGSCEADGAYLSSDEVSCAHFHFCTGGTNYKLVCEDERLYDPSTGFCGHQDVAKCIPGQSLRISVDDATRYLTQAYDSDFEWNGQTIKEIMMNNEPERLKDEYGELDTKKTRKKRSYCDDDYDCSNHRDLLSRIINATAMLRDFADAHFRKLSKLHEDDAKYHSQNTKVSNKELITDNTKQSQGAIINYGIEYNKHPQIAADYLNQNSDNSNKKPAQYNPGVIKPQAIPQKDISHQAINIKPSKTGKPSVSNGNKPTTVHSSAIREGDSILNYGIEYYKHPNIAADYMNINNDNIQFSTINSNSQNVPNKQMDEINVQTQNNKPQPIIINSDKVQSFQPLVDKQKGDSILNYGIEYYKHPDIAADYFNQNSYSQNENKFPQQEVETKPKPTIESQNTLNNVQKPSNNRPVLKPQQQVQNINLNIDKPKPSIIQNSMLQGDSILNFGIEYYKHPEVAADYFNLNASTGNNENQNPDVTQDFISNLNPDSNKELESLVLPDKPMITANNNIQVPVKDVENPKPHYNNNNELSGDSILNYGIEYYKHPEIAADYFNHTYSPNNNNVQSDLSIKPNINIESSDQNPNDFTTPNAQFQGNNQNDDLLETLKPPLPPYYPEDSANFPNVEITSYDQAPSYVQHEDSVQINNDEIPQIEDVVQQSEVDASVGRDNDKRLVCYMTSWSFYRRGDGKFVPEHIDSRLCTHIVYAYATLTPDELVAKEFDPWTDITNNLYERVTSQKDVKVLLGLGGWTDSAGDKYSRLVSSGANRSKFIQRAIAFLRNNNFKGLHLDWNYPVCWQSNCKKGAVSDKANFAKFVQELSKALHNANMELGVSLSGYKEVIDAAYDLPAISDAADFLSTMTYDYHGGWERTTAHHTPLTSSARDPLGYYSIEYAIKSLISGGADPKKILLGLSFYGQSYRLADSQGSKGVGAAAAGPGEPGEFTKQPGMLAYYEICYRVKNLRWKTDRQDKAGPFAYSDSQWVGYDDPQSIKEKVEWALRQGLGGVTAWAMDLDDFNNRCCNEPSPLLRAAGRALGKSVPPPPTSACERPPPPVTPAPSPVAADGSMGGSAPGHDHGSHGSHGDHTSTTWPSWNPEPSTSTTPSTAMTWWPQASTTTTTTTKRPTTTTTTTTTTTRRPTTTRKPTTSADTGIEGSSCRAGEYKAAPGDCESYLQCEGGQWRKSRCAPGLHWSAKETRCDWPSFAKCSESSTSQSSPATSTLAPMTSRPPPPSTTTRKPTTTTTTTTTTTRRPFTTTTTTESAAVGSDGAAEGEPCSGQGEDYIGVANDCNAYLHCDGTWKMQKCAPGLHWSQAQKHCDWPKYAKCEGSEATSPKPIRPQRPSRPTTSPSNKPVEDGVCQSSDSHASSNACDSYLLCVSGRWKKQNCPPGLHWDDRSKRCDWVEFAMCDMKTNPTKTPLTTRRPSMRPTTSTRKPAVQADSPMKPGMSCRTGSYHAHPRCDKFLVCVNGMLVAQSCAPGLVWNTKVAQCDFPSSTSCSDKRLTGGSPGTMEQLTMCDTGSYAPFPGECTRYRHCLYGKYQEFSCSAGLHWNQEKQICDWPKNAKCRKRGNTKPSSVNQIVSPPLKPQHVHESKPAVTKPIATTTSTTTAPFEDEYHNSLLKSPYKLVCYYTNWAWYRPGLGQYGPEDIDPSLCTHIVYGFAVLGDDGLITAHDPWADNDNRFYERVVEYKRYGIKVSLALGGWNDSAGDKYSKLVNNPEAREKFVTHALDFIQQYGFDGLDLDWEYPKCWQVDCSKGPDSDKEGFASLVRELSAVFKPKGLLLSSAVSPNKKVIDAGYDVPVLAKHLDWIAVMTYDFHGQWDKKTGHVAPLYYHPDDDTTYFNANYSMNYWMLKGAPASKLIMGMPMYGQTFTLDTKGRRNATGLNVPAISGGEMGEYTRAKGFLAYYEICERIKDKGWMVQKDPLGRMGPYAYKGDQWVSYDDMDILKSKVNLIKTMELGGGMVWALDLDDFRNRCGQGKHPLLNTIKQGLLDPKIYKETIIMSKPINNFLNDDLEDIEVIPSYTKKTTTTPRPEATTQLAPMHTTRKPVKPAVEERYKVVCYYTNWAWYRPDSGKYSPSDIDPSLCTHIVYAFAVLDSSKLIIKPHDVFLDVENKFYEKVVALKRHGVKVLLGLGGWNDSAGDKYSRLVNSPSARRTFIVHALDFIEQFEFDGLDLDWEYPKCWQVECENGPSSDKQGFASLVKELKSAFTPRGLLLSAAVSPSKRVIDEGYDVPVLSKNLDWIAVMAYDYHGQWDKKTGHVSPMYVSDKDEHKTFNVNFTMHYYMQKGASRRKLIMGVPMYGQSFSLVEHAGAGLGAPAYAGGEAGDETRARGFLAFYEICERIRSRGWKVTRDPGGRMGPYATLDDQWVSFDDDSMIRHKAEYIREMGLGGSMIWSLDLDDFTGKYCGCGKAPLLQNINHVLRGKEAPPHCSLKEIEVPESEQSSMGAPASRPESSTERDEPEPEPMIPAIEEMPDVPEVPDSEQNELSLDGKQCSGIRFAADATQCNKYYLCMAGHYVELTCPEGMYWNKNHCDLPSNSNCRSRAQLRLSNEENAEEIVEKPIIACYFTNWAYYREGSGRYGPEQVDATLCTHIIYTWAHLDFNSSEVIPGNPELDLENDFYGKITEQRLAGVKVIIGVGGLEDSEDNEWSMLAQMPAKRKIFVESVIRFLKRWNFDGMQLAWQYPVCKQVPCETVDLEDRDNFNMLLVELAKSMRPLGYELSAMVAASPEIAALAYDTEILMASVDWVAVAANDYYASKTGRTSYLVSPESREDSSVKSFNSTLAYWLSVMPRRQLVVGVPAYARSYTLRRPSAGAAPGDVASGPGQPGPYTDVPGFLAYSEICTNIKSHKWTETRTADGTYAQSSSQWASYLRPEEVSRIAESLHAARARGAALWALDLDDWRGHCSCRSHPLLRALRRGLLQLDTEMC</sequence>
<organism evidence="17">
    <name type="scientific">Plutella xylostella</name>
    <name type="common">Diamondback moth</name>
    <name type="synonym">Plutella maculipennis</name>
    <dbReference type="NCBI Taxonomy" id="51655"/>
    <lineage>
        <taxon>Eukaryota</taxon>
        <taxon>Metazoa</taxon>
        <taxon>Ecdysozoa</taxon>
        <taxon>Arthropoda</taxon>
        <taxon>Hexapoda</taxon>
        <taxon>Insecta</taxon>
        <taxon>Pterygota</taxon>
        <taxon>Neoptera</taxon>
        <taxon>Endopterygota</taxon>
        <taxon>Lepidoptera</taxon>
        <taxon>Glossata</taxon>
        <taxon>Ditrysia</taxon>
        <taxon>Yponomeutoidea</taxon>
        <taxon>Plutellidae</taxon>
        <taxon>Plutella</taxon>
    </lineage>
</organism>
<feature type="compositionally biased region" description="Basic and acidic residues" evidence="13">
    <location>
        <begin position="1591"/>
        <end position="1603"/>
    </location>
</feature>
<feature type="chain" id="PRO_5019339279" description="chitinase" evidence="14">
    <location>
        <begin position="22"/>
        <end position="3453"/>
    </location>
</feature>
<dbReference type="Gene3D" id="3.20.20.80">
    <property type="entry name" value="Glycosidases"/>
    <property type="match status" value="5"/>
</dbReference>
<evidence type="ECO:0000256" key="2">
    <source>
        <dbReference type="ARBA" id="ARBA00009121"/>
    </source>
</evidence>
<feature type="region of interest" description="Disordered" evidence="13">
    <location>
        <begin position="2085"/>
        <end position="2114"/>
    </location>
</feature>
<keyword evidence="8" id="KW-1015">Disulfide bond</keyword>
<dbReference type="PROSITE" id="PS51910">
    <property type="entry name" value="GH18_2"/>
    <property type="match status" value="5"/>
</dbReference>
<comment type="catalytic activity">
    <reaction evidence="1">
        <text>Random endo-hydrolysis of N-acetyl-beta-D-glucosaminide (1-&gt;4)-beta-linkages in chitin and chitodextrins.</text>
        <dbReference type="EC" id="3.2.1.14"/>
    </reaction>
</comment>
<reference evidence="17" key="1">
    <citation type="journal article" date="2018" name="Pest Manag. Sci.">
        <title>Identification and RNAi-based function analysis of chitinase family genes in diamondback moth, Plutella xylostella.</title>
        <authorList>
            <person name="Zhu B."/>
            <person name="Shan J."/>
            <person name="Li R."/>
            <person name="Liang P."/>
            <person name="Gao X."/>
        </authorList>
    </citation>
    <scope>NUCLEOTIDE SEQUENCE</scope>
</reference>
<feature type="region of interest" description="Disordered" evidence="13">
    <location>
        <begin position="337"/>
        <end position="357"/>
    </location>
</feature>
<evidence type="ECO:0000256" key="8">
    <source>
        <dbReference type="ARBA" id="ARBA00023157"/>
    </source>
</evidence>
<evidence type="ECO:0000256" key="10">
    <source>
        <dbReference type="ARBA" id="ARBA00023295"/>
    </source>
</evidence>
<feature type="domain" description="Chitin-binding type-2" evidence="15">
    <location>
        <begin position="1790"/>
        <end position="1845"/>
    </location>
</feature>
<dbReference type="Gene3D" id="2.170.140.10">
    <property type="entry name" value="Chitin binding domain"/>
    <property type="match status" value="7"/>
</dbReference>
<dbReference type="SUPFAM" id="SSF57625">
    <property type="entry name" value="Invertebrate chitin-binding proteins"/>
    <property type="match status" value="7"/>
</dbReference>
<evidence type="ECO:0000256" key="3">
    <source>
        <dbReference type="ARBA" id="ARBA00012729"/>
    </source>
</evidence>
<dbReference type="FunFam" id="3.10.50.10:FF:000001">
    <property type="entry name" value="Chitinase 3-like 1"/>
    <property type="match status" value="3"/>
</dbReference>
<feature type="domain" description="GH18" evidence="16">
    <location>
        <begin position="145"/>
        <end position="510"/>
    </location>
</feature>
<dbReference type="SUPFAM" id="SSF51445">
    <property type="entry name" value="(Trans)glycosidases"/>
    <property type="match status" value="5"/>
</dbReference>
<evidence type="ECO:0000259" key="16">
    <source>
        <dbReference type="PROSITE" id="PS51910"/>
    </source>
</evidence>
<dbReference type="SMART" id="SM00636">
    <property type="entry name" value="Glyco_18"/>
    <property type="match status" value="5"/>
</dbReference>
<dbReference type="SMART" id="SM00494">
    <property type="entry name" value="ChtBD2"/>
    <property type="match status" value="7"/>
</dbReference>
<evidence type="ECO:0000313" key="17">
    <source>
        <dbReference type="EMBL" id="AZS52296.1"/>
    </source>
</evidence>
<dbReference type="GO" id="GO:0008061">
    <property type="term" value="F:chitin binding"/>
    <property type="evidence" value="ECO:0007669"/>
    <property type="project" value="UniProtKB-KW"/>
</dbReference>
<feature type="domain" description="GH18" evidence="16">
    <location>
        <begin position="2576"/>
        <end position="2946"/>
    </location>
</feature>
<feature type="region of interest" description="Disordered" evidence="13">
    <location>
        <begin position="1551"/>
        <end position="1681"/>
    </location>
</feature>
<dbReference type="EC" id="3.2.1.14" evidence="3"/>
<evidence type="ECO:0000256" key="13">
    <source>
        <dbReference type="SAM" id="MobiDB-lite"/>
    </source>
</evidence>
<dbReference type="CDD" id="cd02872">
    <property type="entry name" value="GH18_chitolectin_chitotriosidase"/>
    <property type="match status" value="2"/>
</dbReference>
<feature type="compositionally biased region" description="Low complexity" evidence="13">
    <location>
        <begin position="1604"/>
        <end position="1664"/>
    </location>
</feature>
<dbReference type="InterPro" id="IPR001579">
    <property type="entry name" value="Glyco_hydro_18_chit_AS"/>
</dbReference>
<evidence type="ECO:0000256" key="9">
    <source>
        <dbReference type="ARBA" id="ARBA00023277"/>
    </source>
</evidence>
<dbReference type="EMBL" id="MH899220">
    <property type="protein sequence ID" value="AZS52296.1"/>
    <property type="molecule type" value="mRNA"/>
</dbReference>
<dbReference type="SUPFAM" id="SSF54556">
    <property type="entry name" value="Chitinase insertion domain"/>
    <property type="match status" value="5"/>
</dbReference>
<dbReference type="GO" id="GO:0006032">
    <property type="term" value="P:chitin catabolic process"/>
    <property type="evidence" value="ECO:0007669"/>
    <property type="project" value="UniProtKB-KW"/>
</dbReference>
<accession>A0A451ER00</accession>
<keyword evidence="11" id="KW-0624">Polysaccharide degradation</keyword>
<dbReference type="InterPro" id="IPR050314">
    <property type="entry name" value="Glycosyl_Hydrlase_18"/>
</dbReference>
<feature type="domain" description="Chitin-binding type-2" evidence="15">
    <location>
        <begin position="1672"/>
        <end position="1726"/>
    </location>
</feature>
<keyword evidence="10 12" id="KW-0326">Glycosidase</keyword>
<evidence type="ECO:0000256" key="11">
    <source>
        <dbReference type="ARBA" id="ARBA00023326"/>
    </source>
</evidence>
<dbReference type="InterPro" id="IPR036508">
    <property type="entry name" value="Chitin-bd_dom_sf"/>
</dbReference>
<feature type="compositionally biased region" description="Low complexity" evidence="13">
    <location>
        <begin position="1934"/>
        <end position="1952"/>
    </location>
</feature>
<feature type="compositionally biased region" description="Low complexity" evidence="13">
    <location>
        <begin position="1725"/>
        <end position="1738"/>
    </location>
</feature>
<evidence type="ECO:0000259" key="15">
    <source>
        <dbReference type="PROSITE" id="PS50940"/>
    </source>
</evidence>
<dbReference type="InterPro" id="IPR001223">
    <property type="entry name" value="Glyco_hydro18_cat"/>
</dbReference>
<dbReference type="InterPro" id="IPR017853">
    <property type="entry name" value="GH"/>
</dbReference>
<dbReference type="PANTHER" id="PTHR11177:SF359">
    <property type="entry name" value="CHITINASE 10-RELATED"/>
    <property type="match status" value="1"/>
</dbReference>
<feature type="domain" description="Chitin-binding type-2" evidence="15">
    <location>
        <begin position="1873"/>
        <end position="1927"/>
    </location>
</feature>
<keyword evidence="5 14" id="KW-0732">Signal</keyword>
<dbReference type="Pfam" id="PF00704">
    <property type="entry name" value="Glyco_hydro_18"/>
    <property type="match status" value="5"/>
</dbReference>
<dbReference type="PROSITE" id="PS01095">
    <property type="entry name" value="GH18_1"/>
    <property type="match status" value="2"/>
</dbReference>
<comment type="similarity">
    <text evidence="2">Belongs to the glycosyl hydrolase 18 family. Chitinase class II subfamily.</text>
</comment>
<feature type="domain" description="GH18" evidence="16">
    <location>
        <begin position="2141"/>
        <end position="2512"/>
    </location>
</feature>
<feature type="region of interest" description="Disordered" evidence="13">
    <location>
        <begin position="1846"/>
        <end position="1884"/>
    </location>
</feature>
<feature type="domain" description="Chitin-binding type-2" evidence="15">
    <location>
        <begin position="3013"/>
        <end position="3065"/>
    </location>
</feature>
<keyword evidence="6 12" id="KW-0378">Hydrolase</keyword>
<keyword evidence="7" id="KW-0146">Chitin degradation</keyword>
<proteinExistence type="evidence at transcript level"/>
<feature type="signal peptide" evidence="14">
    <location>
        <begin position="1"/>
        <end position="21"/>
    </location>
</feature>
<dbReference type="PROSITE" id="PS50940">
    <property type="entry name" value="CHIT_BIND_II"/>
    <property type="match status" value="7"/>
</dbReference>
<evidence type="ECO:0000256" key="6">
    <source>
        <dbReference type="ARBA" id="ARBA00022801"/>
    </source>
</evidence>
<feature type="domain" description="Chitin-binding type-2" evidence="15">
    <location>
        <begin position="1963"/>
        <end position="2016"/>
    </location>
</feature>
<keyword evidence="4" id="KW-0147">Chitin-binding</keyword>
<feature type="region of interest" description="Disordered" evidence="13">
    <location>
        <begin position="1931"/>
        <end position="1961"/>
    </location>
</feature>
<evidence type="ECO:0000256" key="7">
    <source>
        <dbReference type="ARBA" id="ARBA00023024"/>
    </source>
</evidence>
<evidence type="ECO:0000256" key="1">
    <source>
        <dbReference type="ARBA" id="ARBA00000822"/>
    </source>
</evidence>
<evidence type="ECO:0000256" key="12">
    <source>
        <dbReference type="RuleBase" id="RU000489"/>
    </source>
</evidence>
<feature type="region of interest" description="Disordered" evidence="13">
    <location>
        <begin position="2958"/>
        <end position="2989"/>
    </location>
</feature>
<dbReference type="Pfam" id="PF01607">
    <property type="entry name" value="CBM_14"/>
    <property type="match status" value="6"/>
</dbReference>
<feature type="domain" description="Chitin-binding type-2" evidence="15">
    <location>
        <begin position="2030"/>
        <end position="2084"/>
    </location>
</feature>
<feature type="domain" description="Chitin-binding type-2" evidence="15">
    <location>
        <begin position="521"/>
        <end position="577"/>
    </location>
</feature>
<dbReference type="InterPro" id="IPR002557">
    <property type="entry name" value="Chitin-bd_dom"/>
</dbReference>
<dbReference type="InterPro" id="IPR029070">
    <property type="entry name" value="Chitinase_insertion_sf"/>
</dbReference>
<evidence type="ECO:0000256" key="5">
    <source>
        <dbReference type="ARBA" id="ARBA00022729"/>
    </source>
</evidence>
<evidence type="ECO:0000256" key="14">
    <source>
        <dbReference type="SAM" id="SignalP"/>
    </source>
</evidence>
<protein>
    <recommendedName>
        <fullName evidence="3">chitinase</fullName>
        <ecNumber evidence="3">3.2.1.14</ecNumber>
    </recommendedName>
</protein>
<dbReference type="Gene3D" id="3.10.50.10">
    <property type="match status" value="5"/>
</dbReference>
<evidence type="ECO:0000256" key="4">
    <source>
        <dbReference type="ARBA" id="ARBA00022669"/>
    </source>
</evidence>
<dbReference type="GO" id="GO:0000272">
    <property type="term" value="P:polysaccharide catabolic process"/>
    <property type="evidence" value="ECO:0007669"/>
    <property type="project" value="UniProtKB-KW"/>
</dbReference>
<name>A0A451ER00_PLUXY</name>